<feature type="non-terminal residue" evidence="1">
    <location>
        <position position="1"/>
    </location>
</feature>
<comment type="caution">
    <text evidence="1">The sequence shown here is derived from an EMBL/GenBank/DDBJ whole genome shotgun (WGS) entry which is preliminary data.</text>
</comment>
<reference evidence="1 2" key="1">
    <citation type="journal article" date="2021" name="Hortic Res">
        <title>The domestication of Cucurbita argyrosperma as revealed by the genome of its wild relative.</title>
        <authorList>
            <person name="Barrera-Redondo J."/>
            <person name="Sanchez-de la Vega G."/>
            <person name="Aguirre-Liguori J.A."/>
            <person name="Castellanos-Morales G."/>
            <person name="Gutierrez-Guerrero Y.T."/>
            <person name="Aguirre-Dugua X."/>
            <person name="Aguirre-Planter E."/>
            <person name="Tenaillon M.I."/>
            <person name="Lira-Saade R."/>
            <person name="Eguiarte L.E."/>
        </authorList>
    </citation>
    <scope>NUCLEOTIDE SEQUENCE [LARGE SCALE GENOMIC DNA]</scope>
    <source>
        <strain evidence="1">JBR-2021</strain>
    </source>
</reference>
<protein>
    <submittedName>
        <fullName evidence="1">Uncharacterized protein</fullName>
    </submittedName>
</protein>
<name>A0AAV6N797_9ROSI</name>
<keyword evidence="2" id="KW-1185">Reference proteome</keyword>
<organism evidence="1 2">
    <name type="scientific">Cucurbita argyrosperma subsp. sororia</name>
    <dbReference type="NCBI Taxonomy" id="37648"/>
    <lineage>
        <taxon>Eukaryota</taxon>
        <taxon>Viridiplantae</taxon>
        <taxon>Streptophyta</taxon>
        <taxon>Embryophyta</taxon>
        <taxon>Tracheophyta</taxon>
        <taxon>Spermatophyta</taxon>
        <taxon>Magnoliopsida</taxon>
        <taxon>eudicotyledons</taxon>
        <taxon>Gunneridae</taxon>
        <taxon>Pentapetalae</taxon>
        <taxon>rosids</taxon>
        <taxon>fabids</taxon>
        <taxon>Cucurbitales</taxon>
        <taxon>Cucurbitaceae</taxon>
        <taxon>Cucurbiteae</taxon>
        <taxon>Cucurbita</taxon>
    </lineage>
</organism>
<accession>A0AAV6N797</accession>
<dbReference type="EMBL" id="JAGKQH010000009">
    <property type="protein sequence ID" value="KAG6592243.1"/>
    <property type="molecule type" value="Genomic_DNA"/>
</dbReference>
<evidence type="ECO:0000313" key="1">
    <source>
        <dbReference type="EMBL" id="KAG6592243.1"/>
    </source>
</evidence>
<sequence length="134" mass="15128">MQPRRSSTMGYSPIHVMVRQQSDATAQALWVIVQFMSRFGKRVSHRSSTMGYSLIHVTVQLKRLLCLIHTCDVTVQQQSDATAQALWVTVRFMSRFGNRVSRRSSTMGYSPIHATSEPPLKHYGIQSDSFHGSA</sequence>
<gene>
    <name evidence="1" type="ORF">SDJN03_14589</name>
</gene>
<dbReference type="AlphaFoldDB" id="A0AAV6N797"/>
<proteinExistence type="predicted"/>
<evidence type="ECO:0000313" key="2">
    <source>
        <dbReference type="Proteomes" id="UP000685013"/>
    </source>
</evidence>
<dbReference type="Proteomes" id="UP000685013">
    <property type="component" value="Chromosome 9"/>
</dbReference>